<name>A0ACC1HXI4_9FUNG</name>
<feature type="non-terminal residue" evidence="1">
    <location>
        <position position="1"/>
    </location>
</feature>
<comment type="caution">
    <text evidence="1">The sequence shown here is derived from an EMBL/GenBank/DDBJ whole genome shotgun (WGS) entry which is preliminary data.</text>
</comment>
<sequence>DRILGAANKVDLQETGRVLSVGDGIARVYGLKNIQAEEMVEFSSGVQGMALNLEADNVGIVIFGNDRLIKEGDTVKRTGSIVDVPVGEALLGRVVDALGNPIDGKGPIKTTLRSRAMVKAPGIIPRQSVHEPMQTGIKSIDSMLPIGRGQRELIIGDRQTGKTSVTLDTMLNQKRWNDGNDETKKLYCVYVAIGQKRSTVAQFVQTLEENDALKYSIVVAATASEAAPLQYIAPYSGCAMGEFFRDNGKHALIIYDDLSKQAVAYRKMSLLLRRPPGREAYPGDVFYLHSRLLERAAKMNKDFGSGSLTALPIIETQGGDVSAYIPTNVISITDGQVFLEAELFFKGIRPAINVGISVSRVGSAAQTKAMKQVAGSLKLFLAQYREVAAFAQFGSDLDASTQFLLNRGSRLTEMLKQPQYSPLSVEDQVAIIFAGVNGFLDKIPTARIVEFEQKFLPFVQSNHADILNAIRTEGKIDEATEKKLRVIIGDFVKAFI</sequence>
<accession>A0ACC1HXI4</accession>
<evidence type="ECO:0000313" key="1">
    <source>
        <dbReference type="EMBL" id="KAJ1879722.1"/>
    </source>
</evidence>
<keyword evidence="2" id="KW-1185">Reference proteome</keyword>
<dbReference type="EMBL" id="JANBPG010003673">
    <property type="protein sequence ID" value="KAJ1879722.1"/>
    <property type="molecule type" value="Genomic_DNA"/>
</dbReference>
<organism evidence="1 2">
    <name type="scientific">Kickxella alabastrina</name>
    <dbReference type="NCBI Taxonomy" id="61397"/>
    <lineage>
        <taxon>Eukaryota</taxon>
        <taxon>Fungi</taxon>
        <taxon>Fungi incertae sedis</taxon>
        <taxon>Zoopagomycota</taxon>
        <taxon>Kickxellomycotina</taxon>
        <taxon>Kickxellomycetes</taxon>
        <taxon>Kickxellales</taxon>
        <taxon>Kickxellaceae</taxon>
        <taxon>Kickxella</taxon>
    </lineage>
</organism>
<protein>
    <submittedName>
        <fullName evidence="1">Alpha subunit of the F1 sector of mitochondrial F1F0 ATP synthase</fullName>
    </submittedName>
</protein>
<evidence type="ECO:0000313" key="2">
    <source>
        <dbReference type="Proteomes" id="UP001150581"/>
    </source>
</evidence>
<gene>
    <name evidence="1" type="primary">ATP1</name>
    <name evidence="1" type="ORF">LPJ66_011633</name>
</gene>
<dbReference type="Proteomes" id="UP001150581">
    <property type="component" value="Unassembled WGS sequence"/>
</dbReference>
<reference evidence="1" key="1">
    <citation type="submission" date="2022-07" db="EMBL/GenBank/DDBJ databases">
        <title>Phylogenomic reconstructions and comparative analyses of Kickxellomycotina fungi.</title>
        <authorList>
            <person name="Reynolds N.K."/>
            <person name="Stajich J.E."/>
            <person name="Barry K."/>
            <person name="Grigoriev I.V."/>
            <person name="Crous P."/>
            <person name="Smith M.E."/>
        </authorList>
    </citation>
    <scope>NUCLEOTIDE SEQUENCE</scope>
    <source>
        <strain evidence="1">Benny 63K</strain>
    </source>
</reference>
<proteinExistence type="predicted"/>